<dbReference type="PROSITE" id="PS51154">
    <property type="entry name" value="MACRO"/>
    <property type="match status" value="3"/>
</dbReference>
<gene>
    <name evidence="13" type="ORF">FSP39_014712</name>
</gene>
<dbReference type="Gene3D" id="3.90.228.10">
    <property type="match status" value="1"/>
</dbReference>
<feature type="domain" description="Macro" evidence="12">
    <location>
        <begin position="1565"/>
        <end position="1750"/>
    </location>
</feature>
<name>A0AA88Y066_PINIB</name>
<dbReference type="PANTHER" id="PTHR14453">
    <property type="entry name" value="PARP/ZINC FINGER CCCH TYPE DOMAIN CONTAINING PROTEIN"/>
    <property type="match status" value="1"/>
</dbReference>
<feature type="compositionally biased region" description="Basic and acidic residues" evidence="8">
    <location>
        <begin position="1769"/>
        <end position="1783"/>
    </location>
</feature>
<feature type="compositionally biased region" description="Basic and acidic residues" evidence="8">
    <location>
        <begin position="441"/>
        <end position="450"/>
    </location>
</feature>
<feature type="region of interest" description="Disordered" evidence="8">
    <location>
        <begin position="329"/>
        <end position="509"/>
    </location>
</feature>
<feature type="compositionally biased region" description="Gly residues" evidence="8">
    <location>
        <begin position="179"/>
        <end position="204"/>
    </location>
</feature>
<feature type="domain" description="Macro" evidence="12">
    <location>
        <begin position="1789"/>
        <end position="1969"/>
    </location>
</feature>
<dbReference type="InterPro" id="IPR043472">
    <property type="entry name" value="Macro_dom-like"/>
</dbReference>
<evidence type="ECO:0000259" key="10">
    <source>
        <dbReference type="PROSITE" id="PS50918"/>
    </source>
</evidence>
<dbReference type="CDD" id="cd12547">
    <property type="entry name" value="RRM1_2_PAR10"/>
    <property type="match status" value="3"/>
</dbReference>
<feature type="compositionally biased region" description="Acidic residues" evidence="8">
    <location>
        <begin position="574"/>
        <end position="596"/>
    </location>
</feature>
<dbReference type="InterPro" id="IPR002589">
    <property type="entry name" value="Macro_dom"/>
</dbReference>
<dbReference type="SUPFAM" id="SSF56399">
    <property type="entry name" value="ADP-ribosylation"/>
    <property type="match status" value="1"/>
</dbReference>
<evidence type="ECO:0000256" key="6">
    <source>
        <dbReference type="PROSITE-ProRule" id="PRU00176"/>
    </source>
</evidence>
<dbReference type="Pfam" id="PF23084">
    <property type="entry name" value="KH_PARP14_1"/>
    <property type="match status" value="1"/>
</dbReference>
<evidence type="ECO:0000256" key="3">
    <source>
        <dbReference type="ARBA" id="ARBA00022679"/>
    </source>
</evidence>
<feature type="domain" description="Macro" evidence="12">
    <location>
        <begin position="1350"/>
        <end position="1535"/>
    </location>
</feature>
<feature type="compositionally biased region" description="Basic and acidic residues" evidence="8">
    <location>
        <begin position="236"/>
        <end position="248"/>
    </location>
</feature>
<evidence type="ECO:0000256" key="4">
    <source>
        <dbReference type="ARBA" id="ARBA00023027"/>
    </source>
</evidence>
<evidence type="ECO:0000256" key="5">
    <source>
        <dbReference type="ARBA" id="ARBA00023242"/>
    </source>
</evidence>
<dbReference type="PROSITE" id="PS50918">
    <property type="entry name" value="WWE"/>
    <property type="match status" value="1"/>
</dbReference>
<dbReference type="FunFam" id="3.90.228.10:FF:000008">
    <property type="entry name" value="Poly [ADP-ribose] polymerase"/>
    <property type="match status" value="1"/>
</dbReference>
<dbReference type="GO" id="GO:0005634">
    <property type="term" value="C:nucleus"/>
    <property type="evidence" value="ECO:0007669"/>
    <property type="project" value="UniProtKB-SubCell"/>
</dbReference>
<evidence type="ECO:0000256" key="7">
    <source>
        <dbReference type="RuleBase" id="RU362114"/>
    </source>
</evidence>
<keyword evidence="4 7" id="KW-0520">NAD</keyword>
<dbReference type="SUPFAM" id="SSF117839">
    <property type="entry name" value="WWE domain"/>
    <property type="match status" value="1"/>
</dbReference>
<dbReference type="Pfam" id="PF00644">
    <property type="entry name" value="PARP"/>
    <property type="match status" value="1"/>
</dbReference>
<keyword evidence="14" id="KW-1185">Reference proteome</keyword>
<feature type="compositionally biased region" description="Acidic residues" evidence="8">
    <location>
        <begin position="480"/>
        <end position="492"/>
    </location>
</feature>
<evidence type="ECO:0000313" key="13">
    <source>
        <dbReference type="EMBL" id="KAK3095440.1"/>
    </source>
</evidence>
<dbReference type="InterPro" id="IPR034464">
    <property type="entry name" value="PAR10_RRM1_2"/>
</dbReference>
<dbReference type="CDD" id="cd02907">
    <property type="entry name" value="Macro_Af1521_BAL-like"/>
    <property type="match status" value="1"/>
</dbReference>
<feature type="region of interest" description="Disordered" evidence="8">
    <location>
        <begin position="1"/>
        <end position="43"/>
    </location>
</feature>
<keyword evidence="3 7" id="KW-0808">Transferase</keyword>
<feature type="compositionally biased region" description="Polar residues" evidence="8">
    <location>
        <begin position="417"/>
        <end position="433"/>
    </location>
</feature>
<dbReference type="GO" id="GO:0003723">
    <property type="term" value="F:RNA binding"/>
    <property type="evidence" value="ECO:0007669"/>
    <property type="project" value="UniProtKB-UniRule"/>
</dbReference>
<dbReference type="InterPro" id="IPR012317">
    <property type="entry name" value="Poly(ADP-ribose)pol_cat_dom"/>
</dbReference>
<dbReference type="Gene3D" id="3.40.220.10">
    <property type="entry name" value="Leucine Aminopeptidase, subunit E, domain 1"/>
    <property type="match status" value="3"/>
</dbReference>
<evidence type="ECO:0000256" key="2">
    <source>
        <dbReference type="ARBA" id="ARBA00022676"/>
    </source>
</evidence>
<dbReference type="PANTHER" id="PTHR14453:SF67">
    <property type="entry name" value="POLY [ADP-RIBOSE] POLYMERASE"/>
    <property type="match status" value="1"/>
</dbReference>
<evidence type="ECO:0000259" key="12">
    <source>
        <dbReference type="PROSITE" id="PS51154"/>
    </source>
</evidence>
<reference evidence="13" key="1">
    <citation type="submission" date="2019-08" db="EMBL/GenBank/DDBJ databases">
        <title>The improved chromosome-level genome for the pearl oyster Pinctada fucata martensii using PacBio sequencing and Hi-C.</title>
        <authorList>
            <person name="Zheng Z."/>
        </authorList>
    </citation>
    <scope>NUCLEOTIDE SEQUENCE</scope>
    <source>
        <strain evidence="13">ZZ-2019</strain>
        <tissue evidence="13">Adductor muscle</tissue>
    </source>
</reference>
<dbReference type="Pfam" id="PF01661">
    <property type="entry name" value="Macro"/>
    <property type="match status" value="3"/>
</dbReference>
<dbReference type="Pfam" id="PF02825">
    <property type="entry name" value="WWE"/>
    <property type="match status" value="1"/>
</dbReference>
<dbReference type="EC" id="2.4.2.-" evidence="7"/>
<dbReference type="PROSITE" id="PS50102">
    <property type="entry name" value="RRM"/>
    <property type="match status" value="4"/>
</dbReference>
<feature type="domain" description="RRM" evidence="9">
    <location>
        <begin position="494"/>
        <end position="570"/>
    </location>
</feature>
<feature type="region of interest" description="Disordered" evidence="8">
    <location>
        <begin position="89"/>
        <end position="313"/>
    </location>
</feature>
<feature type="compositionally biased region" description="Gly residues" evidence="8">
    <location>
        <begin position="20"/>
        <end position="31"/>
    </location>
</feature>
<feature type="domain" description="RRM" evidence="9">
    <location>
        <begin position="686"/>
        <end position="760"/>
    </location>
</feature>
<dbReference type="InterPro" id="IPR000504">
    <property type="entry name" value="RRM_dom"/>
</dbReference>
<dbReference type="PROSITE" id="PS51059">
    <property type="entry name" value="PARP_CATALYTIC"/>
    <property type="match status" value="1"/>
</dbReference>
<dbReference type="Pfam" id="PF23085">
    <property type="entry name" value="RRM_PARP14_3"/>
    <property type="match status" value="3"/>
</dbReference>
<dbReference type="GO" id="GO:0010629">
    <property type="term" value="P:negative regulation of gene expression"/>
    <property type="evidence" value="ECO:0007669"/>
    <property type="project" value="TreeGrafter"/>
</dbReference>
<dbReference type="SMART" id="SM00360">
    <property type="entry name" value="RRM"/>
    <property type="match status" value="4"/>
</dbReference>
<dbReference type="GO" id="GO:0003950">
    <property type="term" value="F:NAD+ poly-ADP-ribosyltransferase activity"/>
    <property type="evidence" value="ECO:0007669"/>
    <property type="project" value="UniProtKB-UniRule"/>
</dbReference>
<protein>
    <recommendedName>
        <fullName evidence="7">Poly [ADP-ribose] polymerase</fullName>
        <shortName evidence="7">PARP</shortName>
        <ecNumber evidence="7">2.4.2.-</ecNumber>
    </recommendedName>
</protein>
<evidence type="ECO:0000259" key="11">
    <source>
        <dbReference type="PROSITE" id="PS51059"/>
    </source>
</evidence>
<comment type="subcellular location">
    <subcellularLocation>
        <location evidence="1">Nucleus</location>
    </subcellularLocation>
</comment>
<dbReference type="InterPro" id="IPR035979">
    <property type="entry name" value="RBD_domain_sf"/>
</dbReference>
<dbReference type="GO" id="GO:0003714">
    <property type="term" value="F:transcription corepressor activity"/>
    <property type="evidence" value="ECO:0007669"/>
    <property type="project" value="TreeGrafter"/>
</dbReference>
<comment type="caution">
    <text evidence="13">The sequence shown here is derived from an EMBL/GenBank/DDBJ whole genome shotgun (WGS) entry which is preliminary data.</text>
</comment>
<dbReference type="SUPFAM" id="SSF52949">
    <property type="entry name" value="Macro domain-like"/>
    <property type="match status" value="3"/>
</dbReference>
<dbReference type="Gene3D" id="3.30.720.50">
    <property type="match status" value="1"/>
</dbReference>
<evidence type="ECO:0000256" key="8">
    <source>
        <dbReference type="SAM" id="MobiDB-lite"/>
    </source>
</evidence>
<dbReference type="SUPFAM" id="SSF54928">
    <property type="entry name" value="RNA-binding domain, RBD"/>
    <property type="match status" value="3"/>
</dbReference>
<keyword evidence="6" id="KW-0694">RNA-binding</keyword>
<feature type="domain" description="RRM" evidence="9">
    <location>
        <begin position="596"/>
        <end position="674"/>
    </location>
</feature>
<feature type="compositionally biased region" description="Basic and acidic residues" evidence="8">
    <location>
        <begin position="7"/>
        <end position="19"/>
    </location>
</feature>
<dbReference type="InterPro" id="IPR052056">
    <property type="entry name" value="Mono-ARTD/PARP"/>
</dbReference>
<dbReference type="InterPro" id="IPR037197">
    <property type="entry name" value="WWE_dom_sf"/>
</dbReference>
<feature type="compositionally biased region" description="Low complexity" evidence="8">
    <location>
        <begin position="125"/>
        <end position="167"/>
    </location>
</feature>
<feature type="domain" description="WWE" evidence="10">
    <location>
        <begin position="2108"/>
        <end position="2190"/>
    </location>
</feature>
<feature type="region of interest" description="Disordered" evidence="8">
    <location>
        <begin position="568"/>
        <end position="609"/>
    </location>
</feature>
<evidence type="ECO:0000256" key="1">
    <source>
        <dbReference type="ARBA" id="ARBA00004123"/>
    </source>
</evidence>
<dbReference type="EMBL" id="VSWD01000008">
    <property type="protein sequence ID" value="KAK3095440.1"/>
    <property type="molecule type" value="Genomic_DNA"/>
</dbReference>
<keyword evidence="5" id="KW-0539">Nucleus</keyword>
<dbReference type="SMART" id="SM00506">
    <property type="entry name" value="A1pp"/>
    <property type="match status" value="3"/>
</dbReference>
<dbReference type="InterPro" id="IPR057044">
    <property type="entry name" value="PARP14_KH_1"/>
</dbReference>
<sequence length="2395" mass="265530">MRGWTGKGEREGREGERGKGAGGGGPEGGGKGRVKRREGSGRGCANYHLTFGVNRKIGDLTLQIKPCDTPNEIPKDWLTIVQSPLYPGMQRFPGPGNQGFQSIHGNPYANQTQQEPQNPGGGQNPGQSPSQQRATGPAGPYGFPYPQGFGQFGPGYPNQGQPGFPGQRLPNPGHEHPGQGQGYPGQGQGYPGQGYPGQGQGYPGQGQFPYQGFPPPGYMNFPGHFPQQGTDLFSTPKKEEKKNDKADSSEGSGDETWSPPGENQQGKTSSEKMSKTGPSPPPSYEQSESQYGMKPGMKIPVPPHHGHAMPHATNMPPNFPYGMPHPVPTSTAHGIPHGMPHIPSGVPHEMQQMGNLAADKPSKYPQGMEVNIPPGGPNVMQQQAGPQIPTGVPQGQPNKRAKNVSSDTKKELKKGSKSNAPSKQQKQMPNIMQQPGGFKIPLEETERKDSISFGSDFEPPSVSPTPSKRQGNREHIQNIESDDKDEEDEDDGPLSIRVSNLPKGTTEESLEMFFESKKRSGGDEIETLEYDDSAMTAIVTFKDPDVVARVMSRIPLVFNKKQIKVEIFQREDDNEKTDESDDDGDDDEEEDEDDGCTIEVRGVKPSTTDDNIEMFFENKRKSGGEGEVKMKKEEEDDEIVYYVTFESKEVAERVLSKKSLKLDGAELEVKLYKPPPPPKPVPMYENRVFINGFGPATTKDSLENFLEAKAHANVLDVTYGEEEGTALVTFEAPPDFQKLEAACKKRQLDKHWLRVSKVPITCCIIVTNFKETTSEDTLEMYFDNKKRSDGGGVEKAEMKTEEGYCLIHFEDSDICDRVCKKSSHKVDGQKLNVQIYHECLGIPASDQEGIRFKLPDPVFLKQLEPRKMQFLYKSKPNKEAMELQVSKTNGKIVWPPKHSDPLKIECTLSKDVKDCNKLVKTWKNDVTDAVSKFFSVIVVDILPVLQEGWGEVKKELQTMNVSHPEGVAVILEKESKEIIIVGHKGPVLDVQSKASAIIKKVSDDLDKKKQQVTEKMPLKYHQLMYLSMQHFKEEMEKQFPDMKLEFKMKEKEIILSGLSGNVTSAKLLLLERLNAVCSSSAGVFSKQRVSFLLGNNEVKKHIAQKMKEANILSVFEVQNKEEVMTYAATDEDAVKAAHIIKGEIVESPVQVPKSSMYLLDDPKYVQKCDEIKKDYPLVTFTVMKKESSVVIVTVNENLANIREMIQDFFTFNTIFTEEMNLTPHMLKFLNIRYKRDIEKIPKDLVRLQVGVELSRQKIVIKGTRDGLTQAKQQIDNILNNIKKRRHDLKRPGIVKLIRSEQGKAKISKVEKSSRCMIMMEGDEERSGGQDQDMVRSWSGQHGGSTKLNNGEVAKHRSQSGVTILVHKGDLTSMYVDMLVNAANPELRHNGGLAKALVKKGGDSIQQECTAIVKQNGRLNEGDVVVTSSGRLKCKKIAHAVGPAWKGGNSQERESLEDCIMTSMKETDDRHFSSIAIPALCTGIFGFPVSEATLVILRAVKKYLRKKQSSGIKSIILCDVRDETVEGFCQAMKKEYGGKVTFVQQVGDKGQNGGRSNPKIERQASYQQLSEITMGKVCVKIVKGQIANQTVDVIVNTASKDLNLSQGFVSNSLLKAGGETLQEECTKNYPNGIEFGDVAVTSGGKLKCKNVLHGALPAWSQDQSVQSLEVLQTFLNNCLKEASSKKAKSIAMPAMGTGKLGYQKDVVAKSMFDAAAGVSSHKSSIKEVRFVIYEKDTETLQAFEKEIASRSSSESAYGDKPKKKGPRHGNKLEKKEEDYDHLPELDPPPSDQRVSVPMGSINMNIYQGDLTVADVDVIVNSTNSEIDLSKGAVAKSIQKLGGQELQKQVQVQKETMKKDGIAVTTNGGPSSRLAAKFIVHIDAQNDKKTWKQKIMQILQKAEEIKMNSIAMPALGTGVGGVPVAEIAKHMYEAIEKFQKETPPQHLKEVHIVIFQQQMVQSFIIAMQGCFQGAKPKGILGKAWNYLKSGGGGETEDPKWQAKVSKQPPSTSCVTLVVFGDNGQDIDKAISHLEKIIEEDYNTKLFKERIISQLSQNQIKQIKHLETKHDVEVTVDKDNNSIILNGTNENLMGAADAIHTIIREAERNKQAKQQAELVSEMVQWCFLETGTDQTTMEEYPASVNFLIETAFRNKDPVVKFKDNSGNEYTISFQNMEEYPTSTPDDKVKVLRREKLKDAAFEVPSTWKDMKDTENLTVVPVSSGDKEYSDVISKFHQSVGSTRPIIKLERIQNKMLFQQYLAKKKLMDAQNKPGTQNEKELWHGTAPEAVDSINCYGFNRSYCGKNATAFGLGVYFAVNASYSSSNTYSRPDGAGHKRMYLCRVLTGEYTKGNSAFFVPPVKSGVVLYDSVVDNPNGPGMYIIFNDTQGYPDYLITFT</sequence>
<feature type="domain" description="RRM" evidence="9">
    <location>
        <begin position="762"/>
        <end position="838"/>
    </location>
</feature>
<evidence type="ECO:0000313" key="14">
    <source>
        <dbReference type="Proteomes" id="UP001186944"/>
    </source>
</evidence>
<keyword evidence="2 7" id="KW-0328">Glycosyltransferase</keyword>
<accession>A0AA88Y066</accession>
<dbReference type="Gene3D" id="3.30.70.330">
    <property type="match status" value="4"/>
</dbReference>
<feature type="domain" description="PARP catalytic" evidence="11">
    <location>
        <begin position="2200"/>
        <end position="2395"/>
    </location>
</feature>
<evidence type="ECO:0000259" key="9">
    <source>
        <dbReference type="PROSITE" id="PS50102"/>
    </source>
</evidence>
<organism evidence="13 14">
    <name type="scientific">Pinctada imbricata</name>
    <name type="common">Atlantic pearl-oyster</name>
    <name type="synonym">Pinctada martensii</name>
    <dbReference type="NCBI Taxonomy" id="66713"/>
    <lineage>
        <taxon>Eukaryota</taxon>
        <taxon>Metazoa</taxon>
        <taxon>Spiralia</taxon>
        <taxon>Lophotrochozoa</taxon>
        <taxon>Mollusca</taxon>
        <taxon>Bivalvia</taxon>
        <taxon>Autobranchia</taxon>
        <taxon>Pteriomorphia</taxon>
        <taxon>Pterioida</taxon>
        <taxon>Pterioidea</taxon>
        <taxon>Pteriidae</taxon>
        <taxon>Pinctada</taxon>
    </lineage>
</organism>
<dbReference type="InterPro" id="IPR004170">
    <property type="entry name" value="WWE_dom"/>
</dbReference>
<dbReference type="InterPro" id="IPR012677">
    <property type="entry name" value="Nucleotide-bd_a/b_plait_sf"/>
</dbReference>
<dbReference type="Proteomes" id="UP001186944">
    <property type="component" value="Unassembled WGS sequence"/>
</dbReference>
<dbReference type="GO" id="GO:0005737">
    <property type="term" value="C:cytoplasm"/>
    <property type="evidence" value="ECO:0007669"/>
    <property type="project" value="TreeGrafter"/>
</dbReference>
<dbReference type="CDD" id="cd01439">
    <property type="entry name" value="TCCD_inducible_PARP_like"/>
    <property type="match status" value="1"/>
</dbReference>
<feature type="region of interest" description="Disordered" evidence="8">
    <location>
        <begin position="1749"/>
        <end position="1795"/>
    </location>
</feature>
<proteinExistence type="predicted"/>